<keyword evidence="3" id="KW-1185">Reference proteome</keyword>
<dbReference type="Gramene" id="mRNA:HanXRQr2_Chr16g0739561">
    <property type="protein sequence ID" value="mRNA:HanXRQr2_Chr16g0739561"/>
    <property type="gene ID" value="HanXRQr2_Chr16g0739561"/>
</dbReference>
<reference evidence="2" key="2">
    <citation type="submission" date="2017-02" db="EMBL/GenBank/DDBJ databases">
        <title>Sunflower complete genome.</title>
        <authorList>
            <person name="Langlade N."/>
            <person name="Munos S."/>
        </authorList>
    </citation>
    <scope>NUCLEOTIDE SEQUENCE [LARGE SCALE GENOMIC DNA]</scope>
    <source>
        <tissue evidence="2">Leaves</tissue>
    </source>
</reference>
<name>A0A251RY73_HELAN</name>
<dbReference type="InParanoid" id="A0A251RY73"/>
<evidence type="ECO:0000313" key="3">
    <source>
        <dbReference type="Proteomes" id="UP000215914"/>
    </source>
</evidence>
<gene>
    <name evidence="2" type="ORF">HannXRQ_Chr16g0507621</name>
    <name evidence="1" type="ORF">HanXRQr2_Chr16g0739561</name>
</gene>
<proteinExistence type="predicted"/>
<accession>A0A251RY73</accession>
<organism evidence="2 3">
    <name type="scientific">Helianthus annuus</name>
    <name type="common">Common sunflower</name>
    <dbReference type="NCBI Taxonomy" id="4232"/>
    <lineage>
        <taxon>Eukaryota</taxon>
        <taxon>Viridiplantae</taxon>
        <taxon>Streptophyta</taxon>
        <taxon>Embryophyta</taxon>
        <taxon>Tracheophyta</taxon>
        <taxon>Spermatophyta</taxon>
        <taxon>Magnoliopsida</taxon>
        <taxon>eudicotyledons</taxon>
        <taxon>Gunneridae</taxon>
        <taxon>Pentapetalae</taxon>
        <taxon>asterids</taxon>
        <taxon>campanulids</taxon>
        <taxon>Asterales</taxon>
        <taxon>Asteraceae</taxon>
        <taxon>Asteroideae</taxon>
        <taxon>Heliantheae alliance</taxon>
        <taxon>Heliantheae</taxon>
        <taxon>Helianthus</taxon>
    </lineage>
</organism>
<evidence type="ECO:0000313" key="2">
    <source>
        <dbReference type="EMBL" id="OTF91153.1"/>
    </source>
</evidence>
<reference evidence="1 3" key="1">
    <citation type="journal article" date="2017" name="Nature">
        <title>The sunflower genome provides insights into oil metabolism, flowering and Asterid evolution.</title>
        <authorList>
            <person name="Badouin H."/>
            <person name="Gouzy J."/>
            <person name="Grassa C.J."/>
            <person name="Murat F."/>
            <person name="Staton S.E."/>
            <person name="Cottret L."/>
            <person name="Lelandais-Briere C."/>
            <person name="Owens G.L."/>
            <person name="Carrere S."/>
            <person name="Mayjonade B."/>
            <person name="Legrand L."/>
            <person name="Gill N."/>
            <person name="Kane N.C."/>
            <person name="Bowers J.E."/>
            <person name="Hubner S."/>
            <person name="Bellec A."/>
            <person name="Berard A."/>
            <person name="Berges H."/>
            <person name="Blanchet N."/>
            <person name="Boniface M.C."/>
            <person name="Brunel D."/>
            <person name="Catrice O."/>
            <person name="Chaidir N."/>
            <person name="Claudel C."/>
            <person name="Donnadieu C."/>
            <person name="Faraut T."/>
            <person name="Fievet G."/>
            <person name="Helmstetter N."/>
            <person name="King M."/>
            <person name="Knapp S.J."/>
            <person name="Lai Z."/>
            <person name="Le Paslier M.C."/>
            <person name="Lippi Y."/>
            <person name="Lorenzon L."/>
            <person name="Mandel J.R."/>
            <person name="Marage G."/>
            <person name="Marchand G."/>
            <person name="Marquand E."/>
            <person name="Bret-Mestries E."/>
            <person name="Morien E."/>
            <person name="Nambeesan S."/>
            <person name="Nguyen T."/>
            <person name="Pegot-Espagnet P."/>
            <person name="Pouilly N."/>
            <person name="Raftis F."/>
            <person name="Sallet E."/>
            <person name="Schiex T."/>
            <person name="Thomas J."/>
            <person name="Vandecasteele C."/>
            <person name="Vares D."/>
            <person name="Vear F."/>
            <person name="Vautrin S."/>
            <person name="Crespi M."/>
            <person name="Mangin B."/>
            <person name="Burke J.M."/>
            <person name="Salse J."/>
            <person name="Munos S."/>
            <person name="Vincourt P."/>
            <person name="Rieseberg L.H."/>
            <person name="Langlade N.B."/>
        </authorList>
    </citation>
    <scope>NUCLEOTIDE SEQUENCE [LARGE SCALE GENOMIC DNA]</scope>
    <source>
        <strain evidence="3">cv. SF193</strain>
        <tissue evidence="1">Leaves</tissue>
    </source>
</reference>
<dbReference type="AlphaFoldDB" id="A0A251RY73"/>
<dbReference type="EMBL" id="MNCJ02000331">
    <property type="protein sequence ID" value="KAF5759297.1"/>
    <property type="molecule type" value="Genomic_DNA"/>
</dbReference>
<reference evidence="1" key="3">
    <citation type="submission" date="2020-06" db="EMBL/GenBank/DDBJ databases">
        <title>Helianthus annuus Genome sequencing and assembly Release 2.</title>
        <authorList>
            <person name="Gouzy J."/>
            <person name="Langlade N."/>
            <person name="Munos S."/>
        </authorList>
    </citation>
    <scope>NUCLEOTIDE SEQUENCE</scope>
    <source>
        <tissue evidence="1">Leaves</tissue>
    </source>
</reference>
<protein>
    <submittedName>
        <fullName evidence="2">Uncharacterized protein</fullName>
    </submittedName>
</protein>
<evidence type="ECO:0000313" key="1">
    <source>
        <dbReference type="EMBL" id="KAF5759297.1"/>
    </source>
</evidence>
<dbReference type="Proteomes" id="UP000215914">
    <property type="component" value="Chromosome 16"/>
</dbReference>
<sequence length="87" mass="10021">MSRSRSATSDSNQRRRVCRGNQLARSKEVMSLYIIDLLIVLARMARTKQPKVATEEAKNCLKTTMSLESLNSMMGVFGYTYSRWQMH</sequence>
<dbReference type="EMBL" id="CM007905">
    <property type="protein sequence ID" value="OTF91153.1"/>
    <property type="molecule type" value="Genomic_DNA"/>
</dbReference>